<gene>
    <name evidence="1" type="ORF">GCM10017044_16690</name>
</gene>
<accession>A0A919E641</accession>
<protein>
    <submittedName>
        <fullName evidence="1">Uncharacterized protein</fullName>
    </submittedName>
</protein>
<sequence>MNFFGADFTGRKVDVCNYLGSENHNKLLLSVHENVASFPCGVMMERSVCCGHGKEAIFQGLCLPLADNDGTVRYYLSALDTDDPVGRSADLMAPRNRFDLSSMDFRRVHYVDLGAGIPARAYV</sequence>
<reference evidence="1" key="2">
    <citation type="submission" date="2020-09" db="EMBL/GenBank/DDBJ databases">
        <authorList>
            <person name="Sun Q."/>
            <person name="Kim S."/>
        </authorList>
    </citation>
    <scope>NUCLEOTIDE SEQUENCE</scope>
    <source>
        <strain evidence="1">KCTC 42590</strain>
    </source>
</reference>
<evidence type="ECO:0000313" key="1">
    <source>
        <dbReference type="EMBL" id="GHF22956.1"/>
    </source>
</evidence>
<organism evidence="1 2">
    <name type="scientific">Kordiimonas sediminis</name>
    <dbReference type="NCBI Taxonomy" id="1735581"/>
    <lineage>
        <taxon>Bacteria</taxon>
        <taxon>Pseudomonadati</taxon>
        <taxon>Pseudomonadota</taxon>
        <taxon>Alphaproteobacteria</taxon>
        <taxon>Kordiimonadales</taxon>
        <taxon>Kordiimonadaceae</taxon>
        <taxon>Kordiimonas</taxon>
    </lineage>
</organism>
<evidence type="ECO:0000313" key="2">
    <source>
        <dbReference type="Proteomes" id="UP000630923"/>
    </source>
</evidence>
<reference evidence="1" key="1">
    <citation type="journal article" date="2014" name="Int. J. Syst. Evol. Microbiol.">
        <title>Complete genome sequence of Corynebacterium casei LMG S-19264T (=DSM 44701T), isolated from a smear-ripened cheese.</title>
        <authorList>
            <consortium name="US DOE Joint Genome Institute (JGI-PGF)"/>
            <person name="Walter F."/>
            <person name="Albersmeier A."/>
            <person name="Kalinowski J."/>
            <person name="Ruckert C."/>
        </authorList>
    </citation>
    <scope>NUCLEOTIDE SEQUENCE</scope>
    <source>
        <strain evidence="1">KCTC 42590</strain>
    </source>
</reference>
<name>A0A919E641_9PROT</name>
<keyword evidence="2" id="KW-1185">Reference proteome</keyword>
<comment type="caution">
    <text evidence="1">The sequence shown here is derived from an EMBL/GenBank/DDBJ whole genome shotgun (WGS) entry which is preliminary data.</text>
</comment>
<proteinExistence type="predicted"/>
<dbReference type="AlphaFoldDB" id="A0A919E641"/>
<dbReference type="Proteomes" id="UP000630923">
    <property type="component" value="Unassembled WGS sequence"/>
</dbReference>
<dbReference type="EMBL" id="BNCI01000002">
    <property type="protein sequence ID" value="GHF22956.1"/>
    <property type="molecule type" value="Genomic_DNA"/>
</dbReference>